<protein>
    <submittedName>
        <fullName evidence="1">Uncharacterized protein</fullName>
    </submittedName>
</protein>
<dbReference type="EMBL" id="CABVPL010000005">
    <property type="protein sequence ID" value="VWB28432.1"/>
    <property type="molecule type" value="Genomic_DNA"/>
</dbReference>
<name>A0A6P2IFK7_9BURK</name>
<reference evidence="1 2" key="1">
    <citation type="submission" date="2019-09" db="EMBL/GenBank/DDBJ databases">
        <authorList>
            <person name="Depoorter E."/>
        </authorList>
    </citation>
    <scope>NUCLEOTIDE SEQUENCE [LARGE SCALE GENOMIC DNA]</scope>
    <source>
        <strain evidence="1">LMG 24064</strain>
    </source>
</reference>
<sequence>MEDALVTRVMRVMRVMRHPTVNEEATQWQS</sequence>
<dbReference type="Proteomes" id="UP000494222">
    <property type="component" value="Unassembled WGS sequence"/>
</dbReference>
<accession>A0A6P2IFK7</accession>
<organism evidence="1 2">
    <name type="scientific">Burkholderia latens</name>
    <dbReference type="NCBI Taxonomy" id="488446"/>
    <lineage>
        <taxon>Bacteria</taxon>
        <taxon>Pseudomonadati</taxon>
        <taxon>Pseudomonadota</taxon>
        <taxon>Betaproteobacteria</taxon>
        <taxon>Burkholderiales</taxon>
        <taxon>Burkholderiaceae</taxon>
        <taxon>Burkholderia</taxon>
        <taxon>Burkholderia cepacia complex</taxon>
    </lineage>
</organism>
<evidence type="ECO:0000313" key="1">
    <source>
        <dbReference type="EMBL" id="VWB28432.1"/>
    </source>
</evidence>
<gene>
    <name evidence="1" type="ORF">BLA24064_01188</name>
</gene>
<evidence type="ECO:0000313" key="2">
    <source>
        <dbReference type="Proteomes" id="UP000494222"/>
    </source>
</evidence>
<proteinExistence type="predicted"/>
<dbReference type="AlphaFoldDB" id="A0A6P2IFK7"/>